<gene>
    <name evidence="2" type="ORF">Fmac_020176</name>
</gene>
<organism evidence="2 3">
    <name type="scientific">Flemingia macrophylla</name>
    <dbReference type="NCBI Taxonomy" id="520843"/>
    <lineage>
        <taxon>Eukaryota</taxon>
        <taxon>Viridiplantae</taxon>
        <taxon>Streptophyta</taxon>
        <taxon>Embryophyta</taxon>
        <taxon>Tracheophyta</taxon>
        <taxon>Spermatophyta</taxon>
        <taxon>Magnoliopsida</taxon>
        <taxon>eudicotyledons</taxon>
        <taxon>Gunneridae</taxon>
        <taxon>Pentapetalae</taxon>
        <taxon>rosids</taxon>
        <taxon>fabids</taxon>
        <taxon>Fabales</taxon>
        <taxon>Fabaceae</taxon>
        <taxon>Papilionoideae</taxon>
        <taxon>50 kb inversion clade</taxon>
        <taxon>NPAAA clade</taxon>
        <taxon>indigoferoid/millettioid clade</taxon>
        <taxon>Phaseoleae</taxon>
        <taxon>Flemingia</taxon>
    </lineage>
</organism>
<dbReference type="Proteomes" id="UP001603857">
    <property type="component" value="Unassembled WGS sequence"/>
</dbReference>
<keyword evidence="3" id="KW-1185">Reference proteome</keyword>
<name>A0ABD1LT99_9FABA</name>
<evidence type="ECO:0000313" key="3">
    <source>
        <dbReference type="Proteomes" id="UP001603857"/>
    </source>
</evidence>
<dbReference type="EMBL" id="JBGMDY010000007">
    <property type="protein sequence ID" value="KAL2326749.1"/>
    <property type="molecule type" value="Genomic_DNA"/>
</dbReference>
<accession>A0ABD1LT99</accession>
<comment type="caution">
    <text evidence="2">The sequence shown here is derived from an EMBL/GenBank/DDBJ whole genome shotgun (WGS) entry which is preliminary data.</text>
</comment>
<evidence type="ECO:0000313" key="2">
    <source>
        <dbReference type="EMBL" id="KAL2326749.1"/>
    </source>
</evidence>
<evidence type="ECO:0000256" key="1">
    <source>
        <dbReference type="SAM" id="SignalP"/>
    </source>
</evidence>
<sequence length="75" mass="8558">MKTYSSVLFALLILSIVLENGGPLRVTEAKICEKKLYDYCDENCYDDCPKKYGKTAIGICIYPNNDDECICIYRC</sequence>
<proteinExistence type="predicted"/>
<feature type="chain" id="PRO_5044844613" description="Defensin-like protein" evidence="1">
    <location>
        <begin position="24"/>
        <end position="75"/>
    </location>
</feature>
<keyword evidence="1" id="KW-0732">Signal</keyword>
<dbReference type="AlphaFoldDB" id="A0ABD1LT99"/>
<evidence type="ECO:0008006" key="4">
    <source>
        <dbReference type="Google" id="ProtNLM"/>
    </source>
</evidence>
<reference evidence="2 3" key="1">
    <citation type="submission" date="2024-08" db="EMBL/GenBank/DDBJ databases">
        <title>Insights into the chromosomal genome structure of Flemingia macrophylla.</title>
        <authorList>
            <person name="Ding Y."/>
            <person name="Zhao Y."/>
            <person name="Bi W."/>
            <person name="Wu M."/>
            <person name="Zhao G."/>
            <person name="Gong Y."/>
            <person name="Li W."/>
            <person name="Zhang P."/>
        </authorList>
    </citation>
    <scope>NUCLEOTIDE SEQUENCE [LARGE SCALE GENOMIC DNA]</scope>
    <source>
        <strain evidence="2">DYQJB</strain>
        <tissue evidence="2">Leaf</tissue>
    </source>
</reference>
<feature type="signal peptide" evidence="1">
    <location>
        <begin position="1"/>
        <end position="23"/>
    </location>
</feature>
<protein>
    <recommendedName>
        <fullName evidence="4">Defensin-like protein</fullName>
    </recommendedName>
</protein>